<dbReference type="InterPro" id="IPR029063">
    <property type="entry name" value="SAM-dependent_MTases_sf"/>
</dbReference>
<dbReference type="SUPFAM" id="SSF53335">
    <property type="entry name" value="S-adenosyl-L-methionine-dependent methyltransferases"/>
    <property type="match status" value="1"/>
</dbReference>
<dbReference type="EMBL" id="JAUSVS010000001">
    <property type="protein sequence ID" value="MDQ0463231.1"/>
    <property type="molecule type" value="Genomic_DNA"/>
</dbReference>
<reference evidence="2 3" key="1">
    <citation type="submission" date="2023-07" db="EMBL/GenBank/DDBJ databases">
        <title>Genomic Encyclopedia of Type Strains, Phase IV (KMG-IV): sequencing the most valuable type-strain genomes for metagenomic binning, comparative biology and taxonomic classification.</title>
        <authorList>
            <person name="Goeker M."/>
        </authorList>
    </citation>
    <scope>NUCLEOTIDE SEQUENCE [LARGE SCALE GENOMIC DNA]</scope>
    <source>
        <strain evidence="2 3">DSM 18695</strain>
    </source>
</reference>
<dbReference type="GO" id="GO:0032259">
    <property type="term" value="P:methylation"/>
    <property type="evidence" value="ECO:0007669"/>
    <property type="project" value="UniProtKB-KW"/>
</dbReference>
<name>A0ABU0IPB2_9CAUL</name>
<evidence type="ECO:0000313" key="2">
    <source>
        <dbReference type="EMBL" id="MDQ0463231.1"/>
    </source>
</evidence>
<evidence type="ECO:0000256" key="1">
    <source>
        <dbReference type="SAM" id="SignalP"/>
    </source>
</evidence>
<keyword evidence="2" id="KW-0489">Methyltransferase</keyword>
<dbReference type="GO" id="GO:0008168">
    <property type="term" value="F:methyltransferase activity"/>
    <property type="evidence" value="ECO:0007669"/>
    <property type="project" value="UniProtKB-KW"/>
</dbReference>
<protein>
    <submittedName>
        <fullName evidence="2">Methyltransferase</fullName>
    </submittedName>
</protein>
<dbReference type="RefSeq" id="WP_307346745.1">
    <property type="nucleotide sequence ID" value="NZ_JAUSVS010000001.1"/>
</dbReference>
<feature type="signal peptide" evidence="1">
    <location>
        <begin position="1"/>
        <end position="19"/>
    </location>
</feature>
<evidence type="ECO:0000313" key="3">
    <source>
        <dbReference type="Proteomes" id="UP001228905"/>
    </source>
</evidence>
<proteinExistence type="predicted"/>
<dbReference type="PIRSF" id="PIRSF031679">
    <property type="entry name" value="Mtase_Alr7345_prd"/>
    <property type="match status" value="1"/>
</dbReference>
<dbReference type="Proteomes" id="UP001228905">
    <property type="component" value="Unassembled WGS sequence"/>
</dbReference>
<accession>A0ABU0IPB2</accession>
<keyword evidence="3" id="KW-1185">Reference proteome</keyword>
<dbReference type="Gene3D" id="3.40.50.150">
    <property type="entry name" value="Vaccinia Virus protein VP39"/>
    <property type="match status" value="1"/>
</dbReference>
<sequence>MKNRFAVAALAALSFALVAVPSMVVSKPDAYAAALASPDRTDEDKARDAARHPAELLAFAGVKPGDKVGDFVIGGGYFTRLFSAVVGPKGHVYAYQPAEFIKYNPDYQKPLDAVAKLSNVTPESFSLGAIAFPEKLDVLWTAQNYHDLHLGQATPAQLAAINKGLFDSLKPGGVFLVIDHYAPDGTGDTLSAKLHRIDIETVKTELKAAGFVLEGESDVLRNKEDPRTVSVFDDSIKGKTDQFVLKFRKPKA</sequence>
<keyword evidence="2" id="KW-0808">Transferase</keyword>
<keyword evidence="1" id="KW-0732">Signal</keyword>
<feature type="chain" id="PRO_5045724019" evidence="1">
    <location>
        <begin position="20"/>
        <end position="252"/>
    </location>
</feature>
<gene>
    <name evidence="2" type="ORF">QO010_000979</name>
</gene>
<comment type="caution">
    <text evidence="2">The sequence shown here is derived from an EMBL/GenBank/DDBJ whole genome shotgun (WGS) entry which is preliminary data.</text>
</comment>
<organism evidence="2 3">
    <name type="scientific">Caulobacter ginsengisoli</name>
    <dbReference type="NCBI Taxonomy" id="400775"/>
    <lineage>
        <taxon>Bacteria</taxon>
        <taxon>Pseudomonadati</taxon>
        <taxon>Pseudomonadota</taxon>
        <taxon>Alphaproteobacteria</taxon>
        <taxon>Caulobacterales</taxon>
        <taxon>Caulobacteraceae</taxon>
        <taxon>Caulobacter</taxon>
    </lineage>
</organism>
<dbReference type="InterPro" id="IPR016980">
    <property type="entry name" value="S-AdoMet-dep_MeTrfase_Alr7345"/>
</dbReference>